<sequence>MSKRLIGMSPNADGRVVQIAEGEDSSSKSLRFHFTGLNISGKADQPWMEYSRLITPGTENVPPGLMVATHGQHVGVSLSVHRRTGQNRAAPAYGELLCLPRGERKKSKTEGEENQKGD</sequence>
<evidence type="ECO:0000256" key="1">
    <source>
        <dbReference type="SAM" id="MobiDB-lite"/>
    </source>
</evidence>
<reference evidence="2 3" key="1">
    <citation type="journal article" date="2019" name="Sci. Rep.">
        <title>Orb-weaving spider Araneus ventricosus genome elucidates the spidroin gene catalogue.</title>
        <authorList>
            <person name="Kono N."/>
            <person name="Nakamura H."/>
            <person name="Ohtoshi R."/>
            <person name="Moran D.A.P."/>
            <person name="Shinohara A."/>
            <person name="Yoshida Y."/>
            <person name="Fujiwara M."/>
            <person name="Mori M."/>
            <person name="Tomita M."/>
            <person name="Arakawa K."/>
        </authorList>
    </citation>
    <scope>NUCLEOTIDE SEQUENCE [LARGE SCALE GENOMIC DNA]</scope>
</reference>
<name>A0A4Y2MJ87_ARAVE</name>
<protein>
    <submittedName>
        <fullName evidence="2">Uncharacterized protein</fullName>
    </submittedName>
</protein>
<evidence type="ECO:0000313" key="2">
    <source>
        <dbReference type="EMBL" id="GBN26639.1"/>
    </source>
</evidence>
<comment type="caution">
    <text evidence="2">The sequence shown here is derived from an EMBL/GenBank/DDBJ whole genome shotgun (WGS) entry which is preliminary data.</text>
</comment>
<gene>
    <name evidence="2" type="ORF">AVEN_33388_1</name>
</gene>
<proteinExistence type="predicted"/>
<feature type="compositionally biased region" description="Basic and acidic residues" evidence="1">
    <location>
        <begin position="108"/>
        <end position="118"/>
    </location>
</feature>
<feature type="region of interest" description="Disordered" evidence="1">
    <location>
        <begin position="82"/>
        <end position="118"/>
    </location>
</feature>
<organism evidence="2 3">
    <name type="scientific">Araneus ventricosus</name>
    <name type="common">Orbweaver spider</name>
    <name type="synonym">Epeira ventricosa</name>
    <dbReference type="NCBI Taxonomy" id="182803"/>
    <lineage>
        <taxon>Eukaryota</taxon>
        <taxon>Metazoa</taxon>
        <taxon>Ecdysozoa</taxon>
        <taxon>Arthropoda</taxon>
        <taxon>Chelicerata</taxon>
        <taxon>Arachnida</taxon>
        <taxon>Araneae</taxon>
        <taxon>Araneomorphae</taxon>
        <taxon>Entelegynae</taxon>
        <taxon>Araneoidea</taxon>
        <taxon>Araneidae</taxon>
        <taxon>Araneus</taxon>
    </lineage>
</organism>
<keyword evidence="3" id="KW-1185">Reference proteome</keyword>
<dbReference type="AlphaFoldDB" id="A0A4Y2MJ87"/>
<evidence type="ECO:0000313" key="3">
    <source>
        <dbReference type="Proteomes" id="UP000499080"/>
    </source>
</evidence>
<dbReference type="EMBL" id="BGPR01007412">
    <property type="protein sequence ID" value="GBN26639.1"/>
    <property type="molecule type" value="Genomic_DNA"/>
</dbReference>
<dbReference type="Proteomes" id="UP000499080">
    <property type="component" value="Unassembled WGS sequence"/>
</dbReference>
<accession>A0A4Y2MJ87</accession>